<dbReference type="GO" id="GO:0030527">
    <property type="term" value="F:structural constituent of chromatin"/>
    <property type="evidence" value="ECO:0007669"/>
    <property type="project" value="InterPro"/>
</dbReference>
<evidence type="ECO:0000256" key="3">
    <source>
        <dbReference type="RuleBase" id="RU003939"/>
    </source>
</evidence>
<dbReference type="InterPro" id="IPR010992">
    <property type="entry name" value="IHF-like_DNA-bd_dom_sf"/>
</dbReference>
<dbReference type="Proteomes" id="UP000603434">
    <property type="component" value="Unassembled WGS sequence"/>
</dbReference>
<reference evidence="4 5" key="1">
    <citation type="submission" date="2020-08" db="EMBL/GenBank/DDBJ databases">
        <title>Bridging the membrane lipid divide: bacteria of the FCB group superphylum have the potential to synthesize archaeal ether lipids.</title>
        <authorList>
            <person name="Villanueva L."/>
            <person name="Von Meijenfeldt F.A.B."/>
            <person name="Westbye A.B."/>
            <person name="Yadav S."/>
            <person name="Hopmans E.C."/>
            <person name="Dutilh B.E."/>
            <person name="Sinninghe Damste J.S."/>
        </authorList>
    </citation>
    <scope>NUCLEOTIDE SEQUENCE [LARGE SCALE GENOMIC DNA]</scope>
    <source>
        <strain evidence="4">NIOZ-UU30</strain>
    </source>
</reference>
<evidence type="ECO:0000256" key="1">
    <source>
        <dbReference type="ARBA" id="ARBA00010529"/>
    </source>
</evidence>
<evidence type="ECO:0000313" key="5">
    <source>
        <dbReference type="Proteomes" id="UP000603434"/>
    </source>
</evidence>
<dbReference type="PANTHER" id="PTHR33175">
    <property type="entry name" value="DNA-BINDING PROTEIN HU"/>
    <property type="match status" value="1"/>
</dbReference>
<dbReference type="GO" id="GO:0005829">
    <property type="term" value="C:cytosol"/>
    <property type="evidence" value="ECO:0007669"/>
    <property type="project" value="TreeGrafter"/>
</dbReference>
<keyword evidence="2" id="KW-0238">DNA-binding</keyword>
<organism evidence="4 5">
    <name type="scientific">Candidatus Desulfatibia profunda</name>
    <dbReference type="NCBI Taxonomy" id="2841695"/>
    <lineage>
        <taxon>Bacteria</taxon>
        <taxon>Pseudomonadati</taxon>
        <taxon>Thermodesulfobacteriota</taxon>
        <taxon>Desulfobacteria</taxon>
        <taxon>Desulfobacterales</taxon>
        <taxon>Desulfobacterales incertae sedis</taxon>
        <taxon>Candidatus Desulfatibia</taxon>
    </lineage>
</organism>
<protein>
    <submittedName>
        <fullName evidence="4">Integration host factor subunit beta</fullName>
    </submittedName>
</protein>
<evidence type="ECO:0000313" key="4">
    <source>
        <dbReference type="EMBL" id="MBC8361974.1"/>
    </source>
</evidence>
<dbReference type="AlphaFoldDB" id="A0A8J6TME8"/>
<dbReference type="EMBL" id="JACNJH010000161">
    <property type="protein sequence ID" value="MBC8361974.1"/>
    <property type="molecule type" value="Genomic_DNA"/>
</dbReference>
<dbReference type="SMART" id="SM00411">
    <property type="entry name" value="BHL"/>
    <property type="match status" value="1"/>
</dbReference>
<proteinExistence type="inferred from homology"/>
<dbReference type="InterPro" id="IPR000119">
    <property type="entry name" value="Hist_DNA-bd"/>
</dbReference>
<dbReference type="Gene3D" id="4.10.520.10">
    <property type="entry name" value="IHF-like DNA-binding proteins"/>
    <property type="match status" value="1"/>
</dbReference>
<dbReference type="CDD" id="cd13836">
    <property type="entry name" value="IHF_B"/>
    <property type="match status" value="1"/>
</dbReference>
<dbReference type="PANTHER" id="PTHR33175:SF5">
    <property type="entry name" value="INTEGRATION HOST FACTOR SUBUNIT BETA"/>
    <property type="match status" value="1"/>
</dbReference>
<dbReference type="SUPFAM" id="SSF47729">
    <property type="entry name" value="IHF-like DNA-binding proteins"/>
    <property type="match status" value="1"/>
</dbReference>
<dbReference type="PRINTS" id="PR01727">
    <property type="entry name" value="DNABINDINGHU"/>
</dbReference>
<sequence>MNRSDLINALKDAAVLSRKDAEKVVDMFFDAVKETLSKGQRVEIRGFGSFTVKHYKPYTGRNPKTGVQIKVPSKKLPFFKVGKELKEMVDRPF</sequence>
<evidence type="ECO:0000256" key="2">
    <source>
        <dbReference type="ARBA" id="ARBA00023125"/>
    </source>
</evidence>
<comment type="caution">
    <text evidence="4">The sequence shown here is derived from an EMBL/GenBank/DDBJ whole genome shotgun (WGS) entry which is preliminary data.</text>
</comment>
<dbReference type="GO" id="GO:0003677">
    <property type="term" value="F:DNA binding"/>
    <property type="evidence" value="ECO:0007669"/>
    <property type="project" value="UniProtKB-KW"/>
</dbReference>
<accession>A0A8J6TME8</accession>
<comment type="similarity">
    <text evidence="1 3">Belongs to the bacterial histone-like protein family.</text>
</comment>
<gene>
    <name evidence="4" type="ORF">H8E23_11300</name>
</gene>
<dbReference type="Pfam" id="PF00216">
    <property type="entry name" value="Bac_DNA_binding"/>
    <property type="match status" value="1"/>
</dbReference>
<name>A0A8J6TME8_9BACT</name>